<name>A0A4P9YW76_9FUNG</name>
<evidence type="ECO:0000256" key="2">
    <source>
        <dbReference type="SAM" id="MobiDB-lite"/>
    </source>
</evidence>
<dbReference type="GO" id="GO:0003700">
    <property type="term" value="F:DNA-binding transcription factor activity"/>
    <property type="evidence" value="ECO:0007669"/>
    <property type="project" value="InterPro"/>
</dbReference>
<dbReference type="PROSITE" id="PS50217">
    <property type="entry name" value="BZIP"/>
    <property type="match status" value="1"/>
</dbReference>
<keyword evidence="1" id="KW-0175">Coiled coil</keyword>
<feature type="domain" description="BZIP" evidence="3">
    <location>
        <begin position="437"/>
        <end position="495"/>
    </location>
</feature>
<dbReference type="InterPro" id="IPR004827">
    <property type="entry name" value="bZIP"/>
</dbReference>
<dbReference type="AlphaFoldDB" id="A0A4P9YW76"/>
<feature type="compositionally biased region" description="Polar residues" evidence="2">
    <location>
        <begin position="413"/>
        <end position="430"/>
    </location>
</feature>
<organism evidence="4 5">
    <name type="scientific">Syncephalis pseudoplumigaleata</name>
    <dbReference type="NCBI Taxonomy" id="1712513"/>
    <lineage>
        <taxon>Eukaryota</taxon>
        <taxon>Fungi</taxon>
        <taxon>Fungi incertae sedis</taxon>
        <taxon>Zoopagomycota</taxon>
        <taxon>Zoopagomycotina</taxon>
        <taxon>Zoopagomycetes</taxon>
        <taxon>Zoopagales</taxon>
        <taxon>Piptocephalidaceae</taxon>
        <taxon>Syncephalis</taxon>
    </lineage>
</organism>
<dbReference type="CDD" id="cd12193">
    <property type="entry name" value="bZIP_GCN4"/>
    <property type="match status" value="1"/>
</dbReference>
<feature type="compositionally biased region" description="Low complexity" evidence="2">
    <location>
        <begin position="357"/>
        <end position="367"/>
    </location>
</feature>
<dbReference type="OrthoDB" id="2257100at2759"/>
<reference evidence="5" key="1">
    <citation type="journal article" date="2018" name="Nat. Microbiol.">
        <title>Leveraging single-cell genomics to expand the fungal tree of life.</title>
        <authorList>
            <person name="Ahrendt S.R."/>
            <person name="Quandt C.A."/>
            <person name="Ciobanu D."/>
            <person name="Clum A."/>
            <person name="Salamov A."/>
            <person name="Andreopoulos B."/>
            <person name="Cheng J.F."/>
            <person name="Woyke T."/>
            <person name="Pelin A."/>
            <person name="Henrissat B."/>
            <person name="Reynolds N.K."/>
            <person name="Benny G.L."/>
            <person name="Smith M.E."/>
            <person name="James T.Y."/>
            <person name="Grigoriev I.V."/>
        </authorList>
    </citation>
    <scope>NUCLEOTIDE SEQUENCE [LARGE SCALE GENOMIC DNA]</scope>
    <source>
        <strain evidence="5">Benny S71-1</strain>
    </source>
</reference>
<gene>
    <name evidence="4" type="ORF">SYNPS1DRAFT_30067</name>
</gene>
<feature type="coiled-coil region" evidence="1">
    <location>
        <begin position="457"/>
        <end position="512"/>
    </location>
</feature>
<feature type="region of interest" description="Disordered" evidence="2">
    <location>
        <begin position="409"/>
        <end position="430"/>
    </location>
</feature>
<dbReference type="Proteomes" id="UP000278143">
    <property type="component" value="Unassembled WGS sequence"/>
</dbReference>
<evidence type="ECO:0000259" key="3">
    <source>
        <dbReference type="PROSITE" id="PS50217"/>
    </source>
</evidence>
<sequence length="525" mass="56769">MYWMCSFHAHETICNQFYAADMKFHTRCTSEWVIQQCASVAHPPFYYGIHKQRWPSLISISISNAKHGGSLIYFLAHTASPAHSLTRSLFLSLASCAYRQRGHPLPTTATTTHGGYCPSTYSIHYYRDTRYRGYVALTTDTTNTMSNNDVNSTAAEAMAAAAAIVASSTAAQDPNHHHQQQQHQAAIDALILQEMQQALFSPNAATPLFDSFTSPVMGTTTMSDFMDTPLFNDIDDFPMTADTSGGDLDSLFPSTAATTTASMFGQAATAAIVAAATNSNNTTPLMPTHDMFPETSGGTPSISTATDALLRSGGVGTKVQALADGSFAVTTKRGTITLNSAQVNELLHGSSRRKRPATATTPTPTTAAAPAATMMRGINVTTAPLGAGGVRLLASTAPSPATPMMDTIMAGTASPSPATGQKRSPTTSTEAMDALARKREKNTAAAQRSRLRKVLKMEALELRVRELEADNVDLRTKLAVLENERKGWRSKEEEMREQIRMLERRLDEAHRSLRDEISSRREAHA</sequence>
<evidence type="ECO:0000313" key="5">
    <source>
        <dbReference type="Proteomes" id="UP000278143"/>
    </source>
</evidence>
<keyword evidence="5" id="KW-1185">Reference proteome</keyword>
<feature type="region of interest" description="Disordered" evidence="2">
    <location>
        <begin position="347"/>
        <end position="367"/>
    </location>
</feature>
<dbReference type="SMART" id="SM00338">
    <property type="entry name" value="BRLZ"/>
    <property type="match status" value="1"/>
</dbReference>
<dbReference type="SUPFAM" id="SSF57959">
    <property type="entry name" value="Leucine zipper domain"/>
    <property type="match status" value="1"/>
</dbReference>
<dbReference type="PROSITE" id="PS00036">
    <property type="entry name" value="BZIP_BASIC"/>
    <property type="match status" value="1"/>
</dbReference>
<protein>
    <recommendedName>
        <fullName evidence="3">BZIP domain-containing protein</fullName>
    </recommendedName>
</protein>
<proteinExistence type="predicted"/>
<evidence type="ECO:0000256" key="1">
    <source>
        <dbReference type="SAM" id="Coils"/>
    </source>
</evidence>
<dbReference type="InterPro" id="IPR046347">
    <property type="entry name" value="bZIP_sf"/>
</dbReference>
<dbReference type="EMBL" id="KZ990409">
    <property type="protein sequence ID" value="RKP24164.1"/>
    <property type="molecule type" value="Genomic_DNA"/>
</dbReference>
<dbReference type="Pfam" id="PF07716">
    <property type="entry name" value="bZIP_2"/>
    <property type="match status" value="1"/>
</dbReference>
<dbReference type="Gene3D" id="3.30.160.60">
    <property type="entry name" value="Classic Zinc Finger"/>
    <property type="match status" value="1"/>
</dbReference>
<evidence type="ECO:0000313" key="4">
    <source>
        <dbReference type="EMBL" id="RKP24164.1"/>
    </source>
</evidence>
<accession>A0A4P9YW76</accession>